<accession>A0A193LDJ4</accession>
<dbReference type="OrthoDB" id="9802987at2"/>
<dbReference type="EMBL" id="CP016268">
    <property type="protein sequence ID" value="ANO50454.1"/>
    <property type="molecule type" value="Genomic_DNA"/>
</dbReference>
<proteinExistence type="predicted"/>
<dbReference type="STRING" id="1548547.BA177_03840"/>
<keyword evidence="3" id="KW-1185">Reference proteome</keyword>
<organism evidence="2 3">
    <name type="scientific">Woeseia oceani</name>
    <dbReference type="NCBI Taxonomy" id="1548547"/>
    <lineage>
        <taxon>Bacteria</taxon>
        <taxon>Pseudomonadati</taxon>
        <taxon>Pseudomonadota</taxon>
        <taxon>Gammaproteobacteria</taxon>
        <taxon>Woeseiales</taxon>
        <taxon>Woeseiaceae</taxon>
        <taxon>Woeseia</taxon>
    </lineage>
</organism>
<dbReference type="AlphaFoldDB" id="A0A193LDJ4"/>
<reference evidence="2 3" key="1">
    <citation type="submission" date="2016-06" db="EMBL/GenBank/DDBJ databases">
        <title>Complete genome sequence of a deep-branching marine Gamma Proteobacterium Woeseia oceani type strain XK5.</title>
        <authorList>
            <person name="Mu D."/>
            <person name="Du Z."/>
        </authorList>
    </citation>
    <scope>NUCLEOTIDE SEQUENCE [LARGE SCALE GENOMIC DNA]</scope>
    <source>
        <strain evidence="2 3">XK5</strain>
    </source>
</reference>
<evidence type="ECO:0000313" key="2">
    <source>
        <dbReference type="EMBL" id="ANO50454.1"/>
    </source>
</evidence>
<dbReference type="InterPro" id="IPR007345">
    <property type="entry name" value="Polysacch_pyruvyl_Trfase"/>
</dbReference>
<evidence type="ECO:0000313" key="3">
    <source>
        <dbReference type="Proteomes" id="UP000092695"/>
    </source>
</evidence>
<protein>
    <recommendedName>
        <fullName evidence="1">Polysaccharide pyruvyl transferase domain-containing protein</fullName>
    </recommendedName>
</protein>
<feature type="domain" description="Polysaccharide pyruvyl transferase" evidence="1">
    <location>
        <begin position="22"/>
        <end position="303"/>
    </location>
</feature>
<sequence>MSSAVKKYTVLSTYPGHRSSANVGDHLISVALEKLVRREQGNVEFLSIFREDPLDDYIDEINRTAAILLPAFPIRDGIPLYPGCYRLTDNLDRIKVPMVPVGANWNVYPGDAYSRKTTQYSQETTRFLHRVASGISQFSCREYLLMDVLRKHGIENTVMTGDPSWYDPDFFGTPIHRPSHIDTLVFSPPLSAFYGDLAVQCLDLLKDMFPDATRYCAFHLTDPAASPFDDKSMTNDASMRPDVARKNAMIRAYAAEAGYEVLEMAGDSKKLDFYRDCDLHVGFECHAHLSFIRQRRPSVLISEDARGVGFNYTLGVGGFDGFVRLEDTEVRPPKEGGTSGYCVSQEEWDVAPAKDDLAQELRSFLEEELQSGFRRYIGLTDRIDETYEKVMAPFLRSLP</sequence>
<dbReference type="Pfam" id="PF04230">
    <property type="entry name" value="PS_pyruv_trans"/>
    <property type="match status" value="1"/>
</dbReference>
<evidence type="ECO:0000259" key="1">
    <source>
        <dbReference type="Pfam" id="PF04230"/>
    </source>
</evidence>
<name>A0A193LDJ4_9GAMM</name>
<dbReference type="RefSeq" id="WP_068613052.1">
    <property type="nucleotide sequence ID" value="NZ_CP016268.1"/>
</dbReference>
<dbReference type="Proteomes" id="UP000092695">
    <property type="component" value="Chromosome"/>
</dbReference>
<gene>
    <name evidence="2" type="ORF">BA177_03840</name>
</gene>
<dbReference type="KEGG" id="woc:BA177_03840"/>